<dbReference type="EMBL" id="JOKH01000002">
    <property type="protein sequence ID" value="KEQ18121.1"/>
    <property type="molecule type" value="Genomic_DNA"/>
</dbReference>
<feature type="transmembrane region" description="Helical" evidence="1">
    <location>
        <begin position="7"/>
        <end position="29"/>
    </location>
</feature>
<sequence length="575" mass="64043">MTLVQRIFSALIITVIVLTLIGVSTWFYLNPTPPRQQLFVNGTILTMDKTNSVVESILVEDDRIIATGTEEAMEELASFDAETIDLDGLTLLPGFIEAHGHFPGSGLNAMASDLNSPPMGDVLSISDVKKKLRDQANTLEDGEWVLGFGFDDTLILERRFLNRDDLDSISTRQPVFVMHISGHMSIVNSYVLDQMGIDDNTPNPEGGEIVRDAKGRATGLLKETAQEDIRYEAMNVGPSRLFDMLADSVRDYLLQGVTTVQSGLTPPEQLTSLGYLVTAGLIPQRMVFWPDEDLALDIERGDISPINNDKVTTGALKLVTDGSIQGYTGFLSQPYYKQPKDKQPAYQGYPSQSAQALNKQVALWHEKGWQLALHANGDAAIDQVLTAIEQAQKKHPRQDTRHIIVHAQTARPDQLQHMARLGVTPTFFPSHIFYWGDRHKELFLGQDRAHQISPLKTASDHGVRYTIHTDTPVVPIEPLRLISNAVNRKTSQGNILGEEEKISVMQALRATTIDAAWQVFREKDLGSIETGKLADFVVLSDNPLEHAQQLETLDVVQTWIGGVKRYDRDEFRARK</sequence>
<organism evidence="3 4">
    <name type="scientific">Endozoicomonas numazuensis</name>
    <dbReference type="NCBI Taxonomy" id="1137799"/>
    <lineage>
        <taxon>Bacteria</taxon>
        <taxon>Pseudomonadati</taxon>
        <taxon>Pseudomonadota</taxon>
        <taxon>Gammaproteobacteria</taxon>
        <taxon>Oceanospirillales</taxon>
        <taxon>Endozoicomonadaceae</taxon>
        <taxon>Endozoicomonas</taxon>
    </lineage>
</organism>
<feature type="domain" description="Amidohydrolase 3" evidence="2">
    <location>
        <begin position="82"/>
        <end position="563"/>
    </location>
</feature>
<dbReference type="AlphaFoldDB" id="A0A081NI48"/>
<evidence type="ECO:0000256" key="1">
    <source>
        <dbReference type="SAM" id="Phobius"/>
    </source>
</evidence>
<dbReference type="SUPFAM" id="SSF51556">
    <property type="entry name" value="Metallo-dependent hydrolases"/>
    <property type="match status" value="1"/>
</dbReference>
<accession>A0A081NI48</accession>
<dbReference type="Gene3D" id="2.30.40.10">
    <property type="entry name" value="Urease, subunit C, domain 1"/>
    <property type="match status" value="1"/>
</dbReference>
<dbReference type="Proteomes" id="UP000028073">
    <property type="component" value="Unassembled WGS sequence"/>
</dbReference>
<dbReference type="RefSeq" id="WP_051786032.1">
    <property type="nucleotide sequence ID" value="NZ_JOKH01000002.1"/>
</dbReference>
<name>A0A081NI48_9GAMM</name>
<dbReference type="STRING" id="1137799.GZ78_11175"/>
<dbReference type="Gene3D" id="3.20.20.140">
    <property type="entry name" value="Metal-dependent hydrolases"/>
    <property type="match status" value="1"/>
</dbReference>
<dbReference type="InterPro" id="IPR011059">
    <property type="entry name" value="Metal-dep_hydrolase_composite"/>
</dbReference>
<evidence type="ECO:0000313" key="4">
    <source>
        <dbReference type="Proteomes" id="UP000028073"/>
    </source>
</evidence>
<dbReference type="SUPFAM" id="SSF51338">
    <property type="entry name" value="Composite domain of metallo-dependent hydrolases"/>
    <property type="match status" value="1"/>
</dbReference>
<dbReference type="eggNOG" id="COG1574">
    <property type="taxonomic scope" value="Bacteria"/>
</dbReference>
<proteinExistence type="predicted"/>
<dbReference type="InterPro" id="IPR032466">
    <property type="entry name" value="Metal_Hydrolase"/>
</dbReference>
<evidence type="ECO:0000259" key="2">
    <source>
        <dbReference type="Pfam" id="PF07969"/>
    </source>
</evidence>
<reference evidence="3 4" key="1">
    <citation type="submission" date="2014-06" db="EMBL/GenBank/DDBJ databases">
        <title>Whole Genome Sequences of Three Symbiotic Endozoicomonas Bacteria.</title>
        <authorList>
            <person name="Neave M.J."/>
            <person name="Apprill A."/>
            <person name="Voolstra C.R."/>
        </authorList>
    </citation>
    <scope>NUCLEOTIDE SEQUENCE [LARGE SCALE GENOMIC DNA]</scope>
    <source>
        <strain evidence="3 4">DSM 25634</strain>
    </source>
</reference>
<keyword evidence="1" id="KW-0812">Transmembrane</keyword>
<dbReference type="Gene3D" id="3.10.310.70">
    <property type="match status" value="1"/>
</dbReference>
<dbReference type="OrthoDB" id="9031471at2"/>
<keyword evidence="1" id="KW-0472">Membrane</keyword>
<dbReference type="CDD" id="cd01300">
    <property type="entry name" value="YtcJ_like"/>
    <property type="match status" value="1"/>
</dbReference>
<dbReference type="InterPro" id="IPR033932">
    <property type="entry name" value="YtcJ-like"/>
</dbReference>
<keyword evidence="1" id="KW-1133">Transmembrane helix</keyword>
<comment type="caution">
    <text evidence="3">The sequence shown here is derived from an EMBL/GenBank/DDBJ whole genome shotgun (WGS) entry which is preliminary data.</text>
</comment>
<keyword evidence="4" id="KW-1185">Reference proteome</keyword>
<dbReference type="InterPro" id="IPR013108">
    <property type="entry name" value="Amidohydro_3"/>
</dbReference>
<dbReference type="Pfam" id="PF07969">
    <property type="entry name" value="Amidohydro_3"/>
    <property type="match status" value="1"/>
</dbReference>
<evidence type="ECO:0000313" key="3">
    <source>
        <dbReference type="EMBL" id="KEQ18121.1"/>
    </source>
</evidence>
<dbReference type="PANTHER" id="PTHR22642">
    <property type="entry name" value="IMIDAZOLONEPROPIONASE"/>
    <property type="match status" value="1"/>
</dbReference>
<protein>
    <recommendedName>
        <fullName evidence="2">Amidohydrolase 3 domain-containing protein</fullName>
    </recommendedName>
</protein>
<gene>
    <name evidence="3" type="ORF">GZ78_11175</name>
</gene>
<dbReference type="PANTHER" id="PTHR22642:SF2">
    <property type="entry name" value="PROTEIN LONG AFTER FAR-RED 3"/>
    <property type="match status" value="1"/>
</dbReference>
<dbReference type="GO" id="GO:0016810">
    <property type="term" value="F:hydrolase activity, acting on carbon-nitrogen (but not peptide) bonds"/>
    <property type="evidence" value="ECO:0007669"/>
    <property type="project" value="InterPro"/>
</dbReference>